<dbReference type="InterPro" id="IPR008972">
    <property type="entry name" value="Cupredoxin"/>
</dbReference>
<keyword evidence="2" id="KW-0732">Signal</keyword>
<evidence type="ECO:0000256" key="2">
    <source>
        <dbReference type="SAM" id="SignalP"/>
    </source>
</evidence>
<name>A0A8H4R2V8_9AGAR</name>
<feature type="chain" id="PRO_5034243575" description="Extracellular serine-rich protein" evidence="2">
    <location>
        <begin position="17"/>
        <end position="244"/>
    </location>
</feature>
<proteinExistence type="predicted"/>
<keyword evidence="4" id="KW-1185">Reference proteome</keyword>
<protein>
    <recommendedName>
        <fullName evidence="5">Extracellular serine-rich protein</fullName>
    </recommendedName>
</protein>
<dbReference type="Proteomes" id="UP000521872">
    <property type="component" value="Unassembled WGS sequence"/>
</dbReference>
<feature type="signal peptide" evidence="2">
    <location>
        <begin position="1"/>
        <end position="16"/>
    </location>
</feature>
<feature type="region of interest" description="Disordered" evidence="1">
    <location>
        <begin position="188"/>
        <end position="219"/>
    </location>
</feature>
<comment type="caution">
    <text evidence="3">The sequence shown here is derived from an EMBL/GenBank/DDBJ whole genome shotgun (WGS) entry which is preliminary data.</text>
</comment>
<dbReference type="PANTHER" id="PTHR34883:SF15">
    <property type="entry name" value="EXTRACELLULAR SERINE-RICH PROTEIN"/>
    <property type="match status" value="1"/>
</dbReference>
<evidence type="ECO:0000313" key="4">
    <source>
        <dbReference type="Proteomes" id="UP000521872"/>
    </source>
</evidence>
<dbReference type="InterPro" id="IPR052953">
    <property type="entry name" value="Ser-rich/MCO-related"/>
</dbReference>
<dbReference type="Gene3D" id="2.60.40.420">
    <property type="entry name" value="Cupredoxins - blue copper proteins"/>
    <property type="match status" value="1"/>
</dbReference>
<evidence type="ECO:0000313" key="3">
    <source>
        <dbReference type="EMBL" id="KAF4622232.1"/>
    </source>
</evidence>
<gene>
    <name evidence="3" type="ORF">D9613_008964</name>
</gene>
<dbReference type="EMBL" id="JAACJL010000002">
    <property type="protein sequence ID" value="KAF4622232.1"/>
    <property type="molecule type" value="Genomic_DNA"/>
</dbReference>
<evidence type="ECO:0008006" key="5">
    <source>
        <dbReference type="Google" id="ProtNLM"/>
    </source>
</evidence>
<dbReference type="SUPFAM" id="SSF49503">
    <property type="entry name" value="Cupredoxins"/>
    <property type="match status" value="1"/>
</dbReference>
<sequence length="244" mass="23747">MLFAAATLAFVSAAAAQTVQVVTVGGTSATPGFIFTPSTITAANGTVVSFQFTGIPGNHSVTQSSFTDPCNPIQGGFDSGNIFINTTQATTPTFNLTITNDSKPIWFFCKQLKPMPHCGQGMVGSINAPATGNTFDKFQASAKVVGTATVGQGEGGLVGVGASASASVSSQAAITIFTGAPVASNSAAAGGNATGSGSGSSTATAPGGNGTGTGGASHTPGAATDVAVSTFTVFISAVLGAFFL</sequence>
<organism evidence="3 4">
    <name type="scientific">Agrocybe pediades</name>
    <dbReference type="NCBI Taxonomy" id="84607"/>
    <lineage>
        <taxon>Eukaryota</taxon>
        <taxon>Fungi</taxon>
        <taxon>Dikarya</taxon>
        <taxon>Basidiomycota</taxon>
        <taxon>Agaricomycotina</taxon>
        <taxon>Agaricomycetes</taxon>
        <taxon>Agaricomycetidae</taxon>
        <taxon>Agaricales</taxon>
        <taxon>Agaricineae</taxon>
        <taxon>Strophariaceae</taxon>
        <taxon>Agrocybe</taxon>
    </lineage>
</organism>
<dbReference type="AlphaFoldDB" id="A0A8H4R2V8"/>
<reference evidence="3 4" key="1">
    <citation type="submission" date="2019-12" db="EMBL/GenBank/DDBJ databases">
        <authorList>
            <person name="Floudas D."/>
            <person name="Bentzer J."/>
            <person name="Ahren D."/>
            <person name="Johansson T."/>
            <person name="Persson P."/>
            <person name="Tunlid A."/>
        </authorList>
    </citation>
    <scope>NUCLEOTIDE SEQUENCE [LARGE SCALE GENOMIC DNA]</scope>
    <source>
        <strain evidence="3 4">CBS 102.39</strain>
    </source>
</reference>
<accession>A0A8H4R2V8</accession>
<evidence type="ECO:0000256" key="1">
    <source>
        <dbReference type="SAM" id="MobiDB-lite"/>
    </source>
</evidence>
<dbReference type="PANTHER" id="PTHR34883">
    <property type="entry name" value="SERINE-RICH PROTEIN, PUTATIVE-RELATED-RELATED"/>
    <property type="match status" value="1"/>
</dbReference>